<accession>A0A0F4QJU4</accession>
<comment type="caution">
    <text evidence="1">The sequence shown here is derived from an EMBL/GenBank/DDBJ whole genome shotgun (WGS) entry which is preliminary data.</text>
</comment>
<dbReference type="Proteomes" id="UP000033452">
    <property type="component" value="Unassembled WGS sequence"/>
</dbReference>
<proteinExistence type="predicted"/>
<dbReference type="InterPro" id="IPR021874">
    <property type="entry name" value="Phage_Mu_Gp27"/>
</dbReference>
<keyword evidence="2" id="KW-1185">Reference proteome</keyword>
<dbReference type="RefSeq" id="WP_046005795.1">
    <property type="nucleotide sequence ID" value="NZ_JXYA01000034.1"/>
</dbReference>
<gene>
    <name evidence="1" type="ORF">TW77_14960</name>
</gene>
<dbReference type="EMBL" id="JXYA01000034">
    <property type="protein sequence ID" value="KJZ07594.1"/>
    <property type="molecule type" value="Genomic_DNA"/>
</dbReference>
<organism evidence="1 2">
    <name type="scientific">Pseudoalteromonas rubra</name>
    <dbReference type="NCBI Taxonomy" id="43658"/>
    <lineage>
        <taxon>Bacteria</taxon>
        <taxon>Pseudomonadati</taxon>
        <taxon>Pseudomonadota</taxon>
        <taxon>Gammaproteobacteria</taxon>
        <taxon>Alteromonadales</taxon>
        <taxon>Pseudoalteromonadaceae</taxon>
        <taxon>Pseudoalteromonas</taxon>
    </lineage>
</organism>
<evidence type="ECO:0000313" key="2">
    <source>
        <dbReference type="Proteomes" id="UP000033452"/>
    </source>
</evidence>
<protein>
    <submittedName>
        <fullName evidence="1">Mu-like prophage FluMu protein gp27</fullName>
    </submittedName>
</protein>
<dbReference type="OrthoDB" id="5873478at2"/>
<dbReference type="PATRIC" id="fig|43658.5.peg.3164"/>
<dbReference type="AlphaFoldDB" id="A0A0F4QJU4"/>
<evidence type="ECO:0000313" key="1">
    <source>
        <dbReference type="EMBL" id="KJZ07594.1"/>
    </source>
</evidence>
<reference evidence="1 2" key="1">
    <citation type="journal article" date="2015" name="BMC Genomics">
        <title>Genome mining reveals unlocked bioactive potential of marine Gram-negative bacteria.</title>
        <authorList>
            <person name="Machado H."/>
            <person name="Sonnenschein E.C."/>
            <person name="Melchiorsen J."/>
            <person name="Gram L."/>
        </authorList>
    </citation>
    <scope>NUCLEOTIDE SEQUENCE [LARGE SCALE GENOMIC DNA]</scope>
    <source>
        <strain evidence="1 2">S2471</strain>
    </source>
</reference>
<name>A0A0F4QJU4_9GAMM</name>
<dbReference type="Pfam" id="PF11985">
    <property type="entry name" value="Phage_Mu_Gp27"/>
    <property type="match status" value="1"/>
</dbReference>
<sequence length="198" mass="22213">MKETVRRGKPSKIDELPDEIKKKLDEMLLDSSNSQADILIAINALILEAGLDEEAIISRSGLSRHAQKHEAIAKHLRETRAATVALTAELGDKPTGEVTKLILEMARTQLFKAMQQQMLNPESDAAVDLDTIKEAMLAVQRLESAASRNHKREQEIQKAYAEQLAQELDDKAKNESLPQTPQEMMAFFKRDILGLQRD</sequence>